<feature type="region of interest" description="Disordered" evidence="6">
    <location>
        <begin position="1"/>
        <end position="41"/>
    </location>
</feature>
<evidence type="ECO:0000256" key="6">
    <source>
        <dbReference type="SAM" id="MobiDB-lite"/>
    </source>
</evidence>
<comment type="caution">
    <text evidence="8">The sequence shown here is derived from an EMBL/GenBank/DDBJ whole genome shotgun (WGS) entry which is preliminary data.</text>
</comment>
<dbReference type="InterPro" id="IPR001851">
    <property type="entry name" value="ABC_transp_permease"/>
</dbReference>
<feature type="transmembrane region" description="Helical" evidence="7">
    <location>
        <begin position="160"/>
        <end position="190"/>
    </location>
</feature>
<dbReference type="Pfam" id="PF02653">
    <property type="entry name" value="BPD_transp_2"/>
    <property type="match status" value="1"/>
</dbReference>
<feature type="compositionally biased region" description="Basic and acidic residues" evidence="6">
    <location>
        <begin position="1"/>
        <end position="25"/>
    </location>
</feature>
<dbReference type="PANTHER" id="PTHR30482">
    <property type="entry name" value="HIGH-AFFINITY BRANCHED-CHAIN AMINO ACID TRANSPORT SYSTEM PERMEASE"/>
    <property type="match status" value="1"/>
</dbReference>
<evidence type="ECO:0000256" key="2">
    <source>
        <dbReference type="ARBA" id="ARBA00022475"/>
    </source>
</evidence>
<feature type="transmembrane region" description="Helical" evidence="7">
    <location>
        <begin position="63"/>
        <end position="86"/>
    </location>
</feature>
<evidence type="ECO:0000313" key="8">
    <source>
        <dbReference type="EMBL" id="GET40198.1"/>
    </source>
</evidence>
<dbReference type="Proteomes" id="UP001050975">
    <property type="component" value="Unassembled WGS sequence"/>
</dbReference>
<dbReference type="PANTHER" id="PTHR30482:SF4">
    <property type="entry name" value="SLR1201 PROTEIN"/>
    <property type="match status" value="1"/>
</dbReference>
<feature type="transmembrane region" description="Helical" evidence="7">
    <location>
        <begin position="293"/>
        <end position="313"/>
    </location>
</feature>
<feature type="transmembrane region" description="Helical" evidence="7">
    <location>
        <begin position="122"/>
        <end position="140"/>
    </location>
</feature>
<feature type="compositionally biased region" description="Polar residues" evidence="6">
    <location>
        <begin position="29"/>
        <end position="38"/>
    </location>
</feature>
<feature type="transmembrane region" description="Helical" evidence="7">
    <location>
        <begin position="369"/>
        <end position="393"/>
    </location>
</feature>
<dbReference type="GO" id="GO:0015658">
    <property type="term" value="F:branched-chain amino acid transmembrane transporter activity"/>
    <property type="evidence" value="ECO:0007669"/>
    <property type="project" value="InterPro"/>
</dbReference>
<comment type="subcellular location">
    <subcellularLocation>
        <location evidence="1">Cell membrane</location>
        <topology evidence="1">Multi-pass membrane protein</topology>
    </subcellularLocation>
</comment>
<dbReference type="GO" id="GO:0005886">
    <property type="term" value="C:plasma membrane"/>
    <property type="evidence" value="ECO:0007669"/>
    <property type="project" value="UniProtKB-SubCell"/>
</dbReference>
<feature type="transmembrane region" description="Helical" evidence="7">
    <location>
        <begin position="92"/>
        <end position="110"/>
    </location>
</feature>
<dbReference type="CDD" id="cd06581">
    <property type="entry name" value="TM_PBP1_LivM_like"/>
    <property type="match status" value="1"/>
</dbReference>
<reference evidence="8" key="1">
    <citation type="submission" date="2019-10" db="EMBL/GenBank/DDBJ databases">
        <title>Draft genome sequece of Microseira wollei NIES-4236.</title>
        <authorList>
            <person name="Yamaguchi H."/>
            <person name="Suzuki S."/>
            <person name="Kawachi M."/>
        </authorList>
    </citation>
    <scope>NUCLEOTIDE SEQUENCE</scope>
    <source>
        <strain evidence="8">NIES-4236</strain>
    </source>
</reference>
<evidence type="ECO:0000313" key="9">
    <source>
        <dbReference type="Proteomes" id="UP001050975"/>
    </source>
</evidence>
<dbReference type="InterPro" id="IPR043428">
    <property type="entry name" value="LivM-like"/>
</dbReference>
<evidence type="ECO:0000256" key="5">
    <source>
        <dbReference type="ARBA" id="ARBA00023136"/>
    </source>
</evidence>
<dbReference type="AlphaFoldDB" id="A0AAV3XFC7"/>
<evidence type="ECO:0000256" key="7">
    <source>
        <dbReference type="SAM" id="Phobius"/>
    </source>
</evidence>
<evidence type="ECO:0000256" key="4">
    <source>
        <dbReference type="ARBA" id="ARBA00022989"/>
    </source>
</evidence>
<evidence type="ECO:0000256" key="3">
    <source>
        <dbReference type="ARBA" id="ARBA00022692"/>
    </source>
</evidence>
<keyword evidence="5 7" id="KW-0472">Membrane</keyword>
<accession>A0AAV3XFC7</accession>
<evidence type="ECO:0000256" key="1">
    <source>
        <dbReference type="ARBA" id="ARBA00004651"/>
    </source>
</evidence>
<keyword evidence="9" id="KW-1185">Reference proteome</keyword>
<keyword evidence="3 7" id="KW-0812">Transmembrane</keyword>
<name>A0AAV3XFC7_9CYAN</name>
<feature type="transmembrane region" description="Helical" evidence="7">
    <location>
        <begin position="333"/>
        <end position="357"/>
    </location>
</feature>
<sequence>MEKGKKGGAIERGNEGQEDRVERKVYQYPRSNQKGSKNWSKHERYDANTVSGWSRMTQKQRSLLIEAGIVGAIALILILVMPALLSEFRLNLLGRFLALAIVALGIDLIWGYTGLLSLGHGIFFALGGYAIAMHLQLAPLEPGILPEFMNLYGVTELPWFWMPFYSLPLATVAVFIIPGLMAGILGYLVFRNRIRGVYFSILTQAATIVFFNFFNGQQKLFNGTNGLTNYKTFLGLEVKATQTQFIFYALTILLLVGGYAICRWLTSGRFGRLLIAIRDDESRVRFSGYDPTGFKVLVFAISAALAGIAGAMFTLQTGIISPKAMDIAFSIEMVIWVAVGGRASLVGAVLGAVVVNFGKSLLSEQFPEVWLFFQGALFLLVVTVLPGGIVGWWHEQGMERMRSLLGRPKQLSTYPSLEADPEVQQEREEL</sequence>
<keyword evidence="2" id="KW-1003">Cell membrane</keyword>
<protein>
    <submittedName>
        <fullName evidence="8">ABC transporter, permease protein</fullName>
    </submittedName>
</protein>
<dbReference type="EMBL" id="BLAY01000084">
    <property type="protein sequence ID" value="GET40198.1"/>
    <property type="molecule type" value="Genomic_DNA"/>
</dbReference>
<dbReference type="InterPro" id="IPR017778">
    <property type="entry name" value="ABC_transptr_urea_perm_UrtC"/>
</dbReference>
<gene>
    <name evidence="8" type="ORF">MiSe_50060</name>
</gene>
<feature type="transmembrane region" description="Helical" evidence="7">
    <location>
        <begin position="245"/>
        <end position="265"/>
    </location>
</feature>
<organism evidence="8 9">
    <name type="scientific">Microseira wollei NIES-4236</name>
    <dbReference type="NCBI Taxonomy" id="2530354"/>
    <lineage>
        <taxon>Bacteria</taxon>
        <taxon>Bacillati</taxon>
        <taxon>Cyanobacteriota</taxon>
        <taxon>Cyanophyceae</taxon>
        <taxon>Oscillatoriophycideae</taxon>
        <taxon>Aerosakkonematales</taxon>
        <taxon>Aerosakkonemataceae</taxon>
        <taxon>Microseira</taxon>
    </lineage>
</organism>
<proteinExistence type="predicted"/>
<keyword evidence="4 7" id="KW-1133">Transmembrane helix</keyword>
<dbReference type="NCBIfam" id="TIGR03408">
    <property type="entry name" value="urea_trans_UrtC"/>
    <property type="match status" value="1"/>
</dbReference>